<evidence type="ECO:0000259" key="2">
    <source>
        <dbReference type="PROSITE" id="PS50097"/>
    </source>
</evidence>
<feature type="region of interest" description="Disordered" evidence="1">
    <location>
        <begin position="421"/>
        <end position="440"/>
    </location>
</feature>
<name>A0A1D2M766_ORCCI</name>
<dbReference type="SUPFAM" id="SSF54695">
    <property type="entry name" value="POZ domain"/>
    <property type="match status" value="1"/>
</dbReference>
<accession>A0A1D2M766</accession>
<dbReference type="InterPro" id="IPR011333">
    <property type="entry name" value="SKP1/BTB/POZ_sf"/>
</dbReference>
<keyword evidence="4" id="KW-1185">Reference proteome</keyword>
<evidence type="ECO:0000313" key="4">
    <source>
        <dbReference type="Proteomes" id="UP000094527"/>
    </source>
</evidence>
<proteinExistence type="predicted"/>
<dbReference type="AlphaFoldDB" id="A0A1D2M766"/>
<feature type="domain" description="BTB" evidence="2">
    <location>
        <begin position="225"/>
        <end position="293"/>
    </location>
</feature>
<dbReference type="EMBL" id="LJIJ01003160">
    <property type="protein sequence ID" value="ODM88808.1"/>
    <property type="molecule type" value="Genomic_DNA"/>
</dbReference>
<dbReference type="STRING" id="48709.A0A1D2M766"/>
<evidence type="ECO:0000313" key="3">
    <source>
        <dbReference type="EMBL" id="ODM88808.1"/>
    </source>
</evidence>
<organism evidence="3 4">
    <name type="scientific">Orchesella cincta</name>
    <name type="common">Springtail</name>
    <name type="synonym">Podura cincta</name>
    <dbReference type="NCBI Taxonomy" id="48709"/>
    <lineage>
        <taxon>Eukaryota</taxon>
        <taxon>Metazoa</taxon>
        <taxon>Ecdysozoa</taxon>
        <taxon>Arthropoda</taxon>
        <taxon>Hexapoda</taxon>
        <taxon>Collembola</taxon>
        <taxon>Entomobryomorpha</taxon>
        <taxon>Entomobryoidea</taxon>
        <taxon>Orchesellidae</taxon>
        <taxon>Orchesellinae</taxon>
        <taxon>Orchesella</taxon>
    </lineage>
</organism>
<gene>
    <name evidence="3" type="ORF">Ocin01_17874</name>
</gene>
<dbReference type="PANTHER" id="PTHR24413">
    <property type="entry name" value="SPECKLE-TYPE POZ PROTEIN"/>
    <property type="match status" value="1"/>
</dbReference>
<dbReference type="Pfam" id="PF00651">
    <property type="entry name" value="BTB"/>
    <property type="match status" value="1"/>
</dbReference>
<evidence type="ECO:0000256" key="1">
    <source>
        <dbReference type="SAM" id="MobiDB-lite"/>
    </source>
</evidence>
<dbReference type="PROSITE" id="PS50097">
    <property type="entry name" value="BTB"/>
    <property type="match status" value="1"/>
</dbReference>
<dbReference type="CDD" id="cd18186">
    <property type="entry name" value="BTB_POZ_ZBTB_KLHL-like"/>
    <property type="match status" value="1"/>
</dbReference>
<dbReference type="SMART" id="SM00225">
    <property type="entry name" value="BTB"/>
    <property type="match status" value="1"/>
</dbReference>
<feature type="compositionally biased region" description="Acidic residues" evidence="1">
    <location>
        <begin position="426"/>
        <end position="440"/>
    </location>
</feature>
<dbReference type="Gene3D" id="3.30.710.10">
    <property type="entry name" value="Potassium Channel Kv1.1, Chain A"/>
    <property type="match status" value="1"/>
</dbReference>
<dbReference type="OrthoDB" id="6359943at2759"/>
<comment type="caution">
    <text evidence="3">The sequence shown here is derived from an EMBL/GenBank/DDBJ whole genome shotgun (WGS) entry which is preliminary data.</text>
</comment>
<sequence length="440" mass="50471">MGGKRKQAYLLKGGEARLQFVGSPPSKSTVPSAIFTPTLENFKCFPNEKYDDEQISAISQALKEANEEVQIEMVGKYDTFYDNPRIYTKVTLPQELVTKLSNVLVDPTISIRGTCKILKREDVREHQPAVRTSIYPYVVYPARIIWKVTDDAEVEFSVEGISLKTQATYEDFKGIEKLAESYKSSGTTHVQLNYSVTLEWVDFTMDFPELERNTFEKLYKNQPFSDCIIVASNKKEFGCHQSILAVHSDVLFTAFGNGMKEFQTNRIEMEDVGGEAVELLLKFMYARKDFLKDLEEKSGQVVLELLQTSHKMNISELELFLCQFLCRKPSNWFSIDVALSFYLFTMNVDSMENLTEKMWSFMRDNPDQISDSTTYQEWLEKEPKVAAQFVLKLLESMHEQKTAVQVDIRLVEEIVIGSDSNSDNSFDNDDDDDNDSLMTD</sequence>
<protein>
    <submittedName>
        <fullName evidence="3">TD and POZ domain-containing protein 4</fullName>
    </submittedName>
</protein>
<dbReference type="InterPro" id="IPR000210">
    <property type="entry name" value="BTB/POZ_dom"/>
</dbReference>
<dbReference type="Proteomes" id="UP000094527">
    <property type="component" value="Unassembled WGS sequence"/>
</dbReference>
<reference evidence="3 4" key="1">
    <citation type="journal article" date="2016" name="Genome Biol. Evol.">
        <title>Gene Family Evolution Reflects Adaptation to Soil Environmental Stressors in the Genome of the Collembolan Orchesella cincta.</title>
        <authorList>
            <person name="Faddeeva-Vakhrusheva A."/>
            <person name="Derks M.F."/>
            <person name="Anvar S.Y."/>
            <person name="Agamennone V."/>
            <person name="Suring W."/>
            <person name="Smit S."/>
            <person name="van Straalen N.M."/>
            <person name="Roelofs D."/>
        </authorList>
    </citation>
    <scope>NUCLEOTIDE SEQUENCE [LARGE SCALE GENOMIC DNA]</scope>
    <source>
        <tissue evidence="3">Mixed pool</tissue>
    </source>
</reference>